<evidence type="ECO:0000313" key="1">
    <source>
        <dbReference type="EMBL" id="BCI68063.1"/>
    </source>
</evidence>
<accession>A0A6S6PL39</accession>
<dbReference type="RefSeq" id="WP_099347924.1">
    <property type="nucleotide sequence ID" value="NZ_AP023326.1"/>
</dbReference>
<reference evidence="1 2" key="1">
    <citation type="submission" date="2020-07" db="EMBL/GenBank/DDBJ databases">
        <title>Complete Genome Sequence of an acetic acid bacterium, Acetobacter aceti JCM20276.</title>
        <authorList>
            <person name="Hirose Y."/>
            <person name="Mihara H."/>
        </authorList>
    </citation>
    <scope>NUCLEOTIDE SEQUENCE [LARGE SCALE GENOMIC DNA]</scope>
    <source>
        <strain evidence="1 2">JCM20276</strain>
    </source>
</reference>
<dbReference type="EMBL" id="AP023326">
    <property type="protein sequence ID" value="BCI68063.1"/>
    <property type="molecule type" value="Genomic_DNA"/>
</dbReference>
<proteinExistence type="predicted"/>
<name>A0A6S6PL39_ACEAC</name>
<dbReference type="Gene3D" id="3.10.450.40">
    <property type="match status" value="1"/>
</dbReference>
<gene>
    <name evidence="1" type="ORF">AAJCM20276_26870</name>
</gene>
<evidence type="ECO:0000313" key="2">
    <source>
        <dbReference type="Proteomes" id="UP000515220"/>
    </source>
</evidence>
<organism evidence="1 2">
    <name type="scientific">Acetobacter aceti</name>
    <dbReference type="NCBI Taxonomy" id="435"/>
    <lineage>
        <taxon>Bacteria</taxon>
        <taxon>Pseudomonadati</taxon>
        <taxon>Pseudomonadota</taxon>
        <taxon>Alphaproteobacteria</taxon>
        <taxon>Acetobacterales</taxon>
        <taxon>Acetobacteraceae</taxon>
        <taxon>Acetobacter</taxon>
        <taxon>Acetobacter subgen. Acetobacter</taxon>
    </lineage>
</organism>
<dbReference type="SUPFAM" id="SSF160719">
    <property type="entry name" value="gpW/gp25-like"/>
    <property type="match status" value="1"/>
</dbReference>
<protein>
    <recommendedName>
        <fullName evidence="3">Phage tail protein</fullName>
    </recommendedName>
</protein>
<dbReference type="Proteomes" id="UP000515220">
    <property type="component" value="Chromosome"/>
</dbReference>
<sequence>MAVLSHTFGGDLDLDASGGLAVVDGATESQQSIMRRLFTNPGAYLWHLDYGAGLPQSIGRSITAAEIQGVVSAQMLEEEGVDQSQPVSTTVTGDAIGNYNCTISYTDAATGTVQPLSFTL</sequence>
<dbReference type="AlphaFoldDB" id="A0A6S6PL39"/>
<evidence type="ECO:0008006" key="3">
    <source>
        <dbReference type="Google" id="ProtNLM"/>
    </source>
</evidence>